<evidence type="ECO:0000256" key="5">
    <source>
        <dbReference type="ARBA" id="ARBA00022989"/>
    </source>
</evidence>
<reference evidence="13" key="1">
    <citation type="submission" date="2022-11" db="UniProtKB">
        <authorList>
            <consortium name="EnsemblMetazoa"/>
        </authorList>
    </citation>
    <scope>IDENTIFICATION</scope>
</reference>
<dbReference type="RefSeq" id="XP_038066226.1">
    <property type="nucleotide sequence ID" value="XM_038210298.1"/>
</dbReference>
<proteinExistence type="inferred from homology"/>
<name>A0A914AS79_PATMI</name>
<comment type="subcellular location">
    <subcellularLocation>
        <location evidence="1">Membrane</location>
        <topology evidence="1">Multi-pass membrane protein</topology>
    </subcellularLocation>
</comment>
<dbReference type="EnsemblMetazoa" id="XM_038210298.1">
    <property type="protein sequence ID" value="XP_038066226.1"/>
    <property type="gene ID" value="LOC119736255"/>
</dbReference>
<evidence type="ECO:0000256" key="9">
    <source>
        <dbReference type="ARBA" id="ARBA00023201"/>
    </source>
</evidence>
<keyword evidence="10 11" id="KW-0407">Ion channel</keyword>
<dbReference type="Gene3D" id="1.10.287.770">
    <property type="entry name" value="YojJ-like"/>
    <property type="match status" value="1"/>
</dbReference>
<keyword evidence="14" id="KW-1185">Reference proteome</keyword>
<dbReference type="InterPro" id="IPR001873">
    <property type="entry name" value="ENaC"/>
</dbReference>
<keyword evidence="2 11" id="KW-0813">Transport</keyword>
<accession>A0A914AS79</accession>
<evidence type="ECO:0000256" key="2">
    <source>
        <dbReference type="ARBA" id="ARBA00022448"/>
    </source>
</evidence>
<protein>
    <submittedName>
        <fullName evidence="13">Uncharacterized protein</fullName>
    </submittedName>
</protein>
<organism evidence="13 14">
    <name type="scientific">Patiria miniata</name>
    <name type="common">Bat star</name>
    <name type="synonym">Asterina miniata</name>
    <dbReference type="NCBI Taxonomy" id="46514"/>
    <lineage>
        <taxon>Eukaryota</taxon>
        <taxon>Metazoa</taxon>
        <taxon>Echinodermata</taxon>
        <taxon>Eleutherozoa</taxon>
        <taxon>Asterozoa</taxon>
        <taxon>Asteroidea</taxon>
        <taxon>Valvatacea</taxon>
        <taxon>Valvatida</taxon>
        <taxon>Asterinidae</taxon>
        <taxon>Patiria</taxon>
    </lineage>
</organism>
<keyword evidence="6" id="KW-0915">Sodium</keyword>
<dbReference type="Gene3D" id="2.60.470.10">
    <property type="entry name" value="Acid-sensing ion channels like domains"/>
    <property type="match status" value="1"/>
</dbReference>
<evidence type="ECO:0000256" key="3">
    <source>
        <dbReference type="ARBA" id="ARBA00022461"/>
    </source>
</evidence>
<dbReference type="GO" id="GO:0015280">
    <property type="term" value="F:ligand-gated sodium channel activity"/>
    <property type="evidence" value="ECO:0007669"/>
    <property type="project" value="TreeGrafter"/>
</dbReference>
<evidence type="ECO:0000256" key="11">
    <source>
        <dbReference type="RuleBase" id="RU000679"/>
    </source>
</evidence>
<dbReference type="GeneID" id="119736255"/>
<keyword evidence="3 11" id="KW-0894">Sodium channel</keyword>
<keyword evidence="9 11" id="KW-0739">Sodium transport</keyword>
<dbReference type="AlphaFoldDB" id="A0A914AS79"/>
<evidence type="ECO:0000256" key="4">
    <source>
        <dbReference type="ARBA" id="ARBA00022692"/>
    </source>
</evidence>
<evidence type="ECO:0000256" key="7">
    <source>
        <dbReference type="ARBA" id="ARBA00023065"/>
    </source>
</evidence>
<dbReference type="Proteomes" id="UP000887568">
    <property type="component" value="Unplaced"/>
</dbReference>
<evidence type="ECO:0000256" key="12">
    <source>
        <dbReference type="SAM" id="Phobius"/>
    </source>
</evidence>
<dbReference type="PROSITE" id="PS01206">
    <property type="entry name" value="ASC"/>
    <property type="match status" value="1"/>
</dbReference>
<evidence type="ECO:0000256" key="10">
    <source>
        <dbReference type="ARBA" id="ARBA00023303"/>
    </source>
</evidence>
<evidence type="ECO:0000256" key="8">
    <source>
        <dbReference type="ARBA" id="ARBA00023136"/>
    </source>
</evidence>
<dbReference type="PANTHER" id="PTHR11690">
    <property type="entry name" value="AMILORIDE-SENSITIVE SODIUM CHANNEL-RELATED"/>
    <property type="match status" value="1"/>
</dbReference>
<dbReference type="Pfam" id="PF00858">
    <property type="entry name" value="ASC"/>
    <property type="match status" value="1"/>
</dbReference>
<keyword evidence="8 12" id="KW-0472">Membrane</keyword>
<evidence type="ECO:0000313" key="13">
    <source>
        <dbReference type="EnsemblMetazoa" id="XP_038066226.1"/>
    </source>
</evidence>
<keyword evidence="4 11" id="KW-0812">Transmembrane</keyword>
<evidence type="ECO:0000313" key="14">
    <source>
        <dbReference type="Proteomes" id="UP000887568"/>
    </source>
</evidence>
<comment type="similarity">
    <text evidence="11">Belongs to the amiloride-sensitive sodium channel (TC 1.A.6) family.</text>
</comment>
<feature type="transmembrane region" description="Helical" evidence="12">
    <location>
        <begin position="74"/>
        <end position="99"/>
    </location>
</feature>
<dbReference type="PRINTS" id="PR01078">
    <property type="entry name" value="AMINACHANNEL"/>
</dbReference>
<dbReference type="InterPro" id="IPR020903">
    <property type="entry name" value="ENaC_CS"/>
</dbReference>
<dbReference type="OrthoDB" id="8065060at2759"/>
<dbReference type="GO" id="GO:0005886">
    <property type="term" value="C:plasma membrane"/>
    <property type="evidence" value="ECO:0007669"/>
    <property type="project" value="TreeGrafter"/>
</dbReference>
<evidence type="ECO:0000256" key="1">
    <source>
        <dbReference type="ARBA" id="ARBA00004141"/>
    </source>
</evidence>
<keyword evidence="5 12" id="KW-1133">Transmembrane helix</keyword>
<keyword evidence="7 11" id="KW-0406">Ion transport</keyword>
<sequence length="485" mass="55506">MTALVVLKTDDPPVMSFRNTMFTLSSSKEQVNSSMADDGNRNHLAADFKEFGDQTTFHGLRYVTNNTYHGVRRLIWLAVVLGMTTWLIINVIRAFLLMYQYPETSSISVNYVPNVTFPAVTICNINQFRRDALEPHALQLLNQVFNRLEARGNISVDLTDAKLFPSTDQGNVTNGFVRAAHRIEDMLLKCQWGTESCSHLNFTRRLTDYGVCHTFNDEPAGERGVLTVRNPGSRNGLYMRLNIQQDLYTFGESTAAGMKVLLHPQGEFPIIKEFAFSITPGFENSVAVRQQTVTSLKEPYKSNCTEGFLKEFPFKYSVPACQLECRARYVIEKCGCRDVRWPGSAEKCTIEKLVTCAYVYEDEFLSRGERCHCPMACKTTTYDSKVSLAFWPAKYLLKQLRRDSNMSEDFIRENFLDVYIYFEEIMYMDIEQQMAYTFQNVQSDIGGYLGLLCGMSLITLVEWADFIIITIYKRCHGLMAKREPV</sequence>
<evidence type="ECO:0000256" key="6">
    <source>
        <dbReference type="ARBA" id="ARBA00023053"/>
    </source>
</evidence>
<dbReference type="OMA" id="IIHEYCD"/>